<dbReference type="InterPro" id="IPR012904">
    <property type="entry name" value="OGG_N"/>
</dbReference>
<dbReference type="OMA" id="FMGSANN"/>
<dbReference type="PANTHER" id="PTHR10242">
    <property type="entry name" value="8-OXOGUANINE DNA GLYCOSYLASE"/>
    <property type="match status" value="1"/>
</dbReference>
<keyword evidence="6" id="KW-0234">DNA repair</keyword>
<evidence type="ECO:0000256" key="7">
    <source>
        <dbReference type="ARBA" id="ARBA00023239"/>
    </source>
</evidence>
<dbReference type="InterPro" id="IPR011257">
    <property type="entry name" value="DNA_glycosylase"/>
</dbReference>
<proteinExistence type="inferred from homology"/>
<dbReference type="Gene3D" id="3.30.310.40">
    <property type="match status" value="1"/>
</dbReference>
<dbReference type="GO" id="GO:0005634">
    <property type="term" value="C:nucleus"/>
    <property type="evidence" value="ECO:0000318"/>
    <property type="project" value="GO_Central"/>
</dbReference>
<evidence type="ECO:0000313" key="15">
    <source>
        <dbReference type="Proteomes" id="UP000054558"/>
    </source>
</evidence>
<evidence type="ECO:0000256" key="3">
    <source>
        <dbReference type="ARBA" id="ARBA00012720"/>
    </source>
</evidence>
<dbReference type="Gene3D" id="1.10.340.30">
    <property type="entry name" value="Hypothetical protein, domain 2"/>
    <property type="match status" value="1"/>
</dbReference>
<dbReference type="CDD" id="cd00056">
    <property type="entry name" value="ENDO3c"/>
    <property type="match status" value="1"/>
</dbReference>
<keyword evidence="5" id="KW-0378">Hydrolase</keyword>
<dbReference type="GO" id="GO:0006289">
    <property type="term" value="P:nucleotide-excision repair"/>
    <property type="evidence" value="ECO:0007669"/>
    <property type="project" value="InterPro"/>
</dbReference>
<dbReference type="Pfam" id="PF00730">
    <property type="entry name" value="HhH-GPD"/>
    <property type="match status" value="1"/>
</dbReference>
<keyword evidence="10" id="KW-0326">Glycosidase</keyword>
<evidence type="ECO:0000256" key="8">
    <source>
        <dbReference type="ARBA" id="ARBA00023242"/>
    </source>
</evidence>
<reference evidence="14 15" key="1">
    <citation type="journal article" date="2014" name="Nat. Commun.">
        <title>Klebsormidium flaccidum genome reveals primary factors for plant terrestrial adaptation.</title>
        <authorList>
            <person name="Hori K."/>
            <person name="Maruyama F."/>
            <person name="Fujisawa T."/>
            <person name="Togashi T."/>
            <person name="Yamamoto N."/>
            <person name="Seo M."/>
            <person name="Sato S."/>
            <person name="Yamada T."/>
            <person name="Mori H."/>
            <person name="Tajima N."/>
            <person name="Moriyama T."/>
            <person name="Ikeuchi M."/>
            <person name="Watanabe M."/>
            <person name="Wada H."/>
            <person name="Kobayashi K."/>
            <person name="Saito M."/>
            <person name="Masuda T."/>
            <person name="Sasaki-Sekimoto Y."/>
            <person name="Mashiguchi K."/>
            <person name="Awai K."/>
            <person name="Shimojima M."/>
            <person name="Masuda S."/>
            <person name="Iwai M."/>
            <person name="Nobusawa T."/>
            <person name="Narise T."/>
            <person name="Kondo S."/>
            <person name="Saito H."/>
            <person name="Sato R."/>
            <person name="Murakawa M."/>
            <person name="Ihara Y."/>
            <person name="Oshima-Yamada Y."/>
            <person name="Ohtaka K."/>
            <person name="Satoh M."/>
            <person name="Sonobe K."/>
            <person name="Ishii M."/>
            <person name="Ohtani R."/>
            <person name="Kanamori-Sato M."/>
            <person name="Honoki R."/>
            <person name="Miyazaki D."/>
            <person name="Mochizuki H."/>
            <person name="Umetsu J."/>
            <person name="Higashi K."/>
            <person name="Shibata D."/>
            <person name="Kamiya Y."/>
            <person name="Sato N."/>
            <person name="Nakamura Y."/>
            <person name="Tabata S."/>
            <person name="Ida S."/>
            <person name="Kurokawa K."/>
            <person name="Ohta H."/>
        </authorList>
    </citation>
    <scope>NUCLEOTIDE SEQUENCE [LARGE SCALE GENOMIC DNA]</scope>
    <source>
        <strain evidence="14 15">NIES-2285</strain>
    </source>
</reference>
<evidence type="ECO:0000256" key="2">
    <source>
        <dbReference type="ARBA" id="ARBA00010679"/>
    </source>
</evidence>
<evidence type="ECO:0000313" key="14">
    <source>
        <dbReference type="EMBL" id="GAQ83085.1"/>
    </source>
</evidence>
<comment type="subcellular location">
    <subcellularLocation>
        <location evidence="1">Nucleus</location>
    </subcellularLocation>
</comment>
<keyword evidence="9" id="KW-0511">Multifunctional enzyme</keyword>
<evidence type="ECO:0000256" key="9">
    <source>
        <dbReference type="ARBA" id="ARBA00023268"/>
    </source>
</evidence>
<comment type="catalytic activity">
    <reaction evidence="11">
        <text>2'-deoxyribonucleotide-(2'-deoxyribose 5'-phosphate)-2'-deoxyribonucleotide-DNA = a 3'-end 2'-deoxyribonucleotide-(2,3-dehydro-2,3-deoxyribose 5'-phosphate)-DNA + a 5'-end 5'-phospho-2'-deoxyribonucleoside-DNA + H(+)</text>
        <dbReference type="Rhea" id="RHEA:66592"/>
        <dbReference type="Rhea" id="RHEA-COMP:13180"/>
        <dbReference type="Rhea" id="RHEA-COMP:16897"/>
        <dbReference type="Rhea" id="RHEA-COMP:17067"/>
        <dbReference type="ChEBI" id="CHEBI:15378"/>
        <dbReference type="ChEBI" id="CHEBI:136412"/>
        <dbReference type="ChEBI" id="CHEBI:157695"/>
        <dbReference type="ChEBI" id="CHEBI:167181"/>
        <dbReference type="EC" id="4.2.99.18"/>
    </reaction>
</comment>
<dbReference type="SMART" id="SM00478">
    <property type="entry name" value="ENDO3c"/>
    <property type="match status" value="1"/>
</dbReference>
<dbReference type="SUPFAM" id="SSF55945">
    <property type="entry name" value="TATA-box binding protein-like"/>
    <property type="match status" value="1"/>
</dbReference>
<keyword evidence="4" id="KW-0227">DNA damage</keyword>
<dbReference type="Gene3D" id="1.10.1670.10">
    <property type="entry name" value="Helix-hairpin-Helix base-excision DNA repair enzymes (C-terminal)"/>
    <property type="match status" value="1"/>
</dbReference>
<dbReference type="STRING" id="105231.A0A1Y1HWS2"/>
<dbReference type="GO" id="GO:0003684">
    <property type="term" value="F:damaged DNA binding"/>
    <property type="evidence" value="ECO:0007669"/>
    <property type="project" value="InterPro"/>
</dbReference>
<dbReference type="FunFam" id="1.10.1670.10:FF:000005">
    <property type="entry name" value="N-glycosylase/DNA lyase OGG1"/>
    <property type="match status" value="1"/>
</dbReference>
<sequence length="543" mass="59196">MGKRKLAMAAETPSPPACLLSSVDADTVLPRGKKVRATRVRQSISSSSLDRVGLPLQAVPAEVNPTVKRERHIVAEAVILDSVSKRLFQSEWTVKANSEGVAALELRVDDEAGEPLLAGAEEGEWSSLGVGRDELDLSLTLPTGQTFRWRHTEDGSWTGVVGNHIVSLLQTQSDVLFHIHPPTLPPQTPPPLKKRKPGRSKGSLSAGVANVSHITPLTENDRAQVAKELRAFLNLDAARLSDLYKGFSAADSRFASLAAHLGGARMLRQDPLECLFSFICSSNNHISRITGMVDHLSRYGDCLGSVNGHTFHKFPTVEQLRAADEDTLRAAGFGYRAKFIEGTVKDLLAKPEGGRQWLLNLRNVSLDEAVAELVTLPGIGPKVARCIALFSLDKHECIPVDTHVWQLAIRYYTPELEGKSLTPRVHQAVADAFVKVFGPYAGWAHNVLFIAELASMRARLPLHLHPPETPKKAKKAAKVSNVKFVLNTEPPAAKGEVESVNVDSPTRSKTSKTTKKRFVRLAVRPPYAGISPWARALVMTNAS</sequence>
<evidence type="ECO:0000256" key="6">
    <source>
        <dbReference type="ARBA" id="ARBA00023204"/>
    </source>
</evidence>
<evidence type="ECO:0000256" key="1">
    <source>
        <dbReference type="ARBA" id="ARBA00004123"/>
    </source>
</evidence>
<dbReference type="GO" id="GO:0034039">
    <property type="term" value="F:8-oxo-7,8-dihydroguanine DNA N-glycosylase activity"/>
    <property type="evidence" value="ECO:0000318"/>
    <property type="project" value="GO_Central"/>
</dbReference>
<evidence type="ECO:0000256" key="4">
    <source>
        <dbReference type="ARBA" id="ARBA00022763"/>
    </source>
</evidence>
<dbReference type="InterPro" id="IPR003265">
    <property type="entry name" value="HhH-GPD_domain"/>
</dbReference>
<protein>
    <recommendedName>
        <fullName evidence="3">DNA-(apurinic or apyrimidinic site) lyase</fullName>
        <ecNumber evidence="3">4.2.99.18</ecNumber>
    </recommendedName>
</protein>
<name>A0A1Y1HWS2_KLENI</name>
<evidence type="ECO:0000256" key="10">
    <source>
        <dbReference type="ARBA" id="ARBA00023295"/>
    </source>
</evidence>
<evidence type="ECO:0000256" key="12">
    <source>
        <dbReference type="SAM" id="MobiDB-lite"/>
    </source>
</evidence>
<dbReference type="AlphaFoldDB" id="A0A1Y1HWS2"/>
<dbReference type="SUPFAM" id="SSF48150">
    <property type="entry name" value="DNA-glycosylase"/>
    <property type="match status" value="1"/>
</dbReference>
<keyword evidence="8" id="KW-0539">Nucleus</keyword>
<evidence type="ECO:0000259" key="13">
    <source>
        <dbReference type="SMART" id="SM00478"/>
    </source>
</evidence>
<dbReference type="EMBL" id="DF237084">
    <property type="protein sequence ID" value="GAQ83085.1"/>
    <property type="molecule type" value="Genomic_DNA"/>
</dbReference>
<dbReference type="PANTHER" id="PTHR10242:SF2">
    <property type="entry name" value="N-GLYCOSYLASE_DNA LYASE"/>
    <property type="match status" value="1"/>
</dbReference>
<dbReference type="OrthoDB" id="238681at2759"/>
<accession>A0A1Y1HWS2</accession>
<keyword evidence="15" id="KW-1185">Reference proteome</keyword>
<dbReference type="EC" id="4.2.99.18" evidence="3"/>
<dbReference type="Proteomes" id="UP000054558">
    <property type="component" value="Unassembled WGS sequence"/>
</dbReference>
<dbReference type="GO" id="GO:0140078">
    <property type="term" value="F:class I DNA-(apurinic or apyrimidinic site) endonuclease activity"/>
    <property type="evidence" value="ECO:0007669"/>
    <property type="project" value="UniProtKB-EC"/>
</dbReference>
<dbReference type="GO" id="GO:0006285">
    <property type="term" value="P:base-excision repair, AP site formation"/>
    <property type="evidence" value="ECO:0000318"/>
    <property type="project" value="GO_Central"/>
</dbReference>
<comment type="similarity">
    <text evidence="2">Belongs to the type-1 OGG1 family.</text>
</comment>
<gene>
    <name evidence="14" type="ORF">KFL_001350090</name>
</gene>
<dbReference type="InterPro" id="IPR052054">
    <property type="entry name" value="Oxidative_DNA_repair_enzyme"/>
</dbReference>
<dbReference type="Pfam" id="PF07934">
    <property type="entry name" value="OGG_N"/>
    <property type="match status" value="1"/>
</dbReference>
<evidence type="ECO:0000256" key="5">
    <source>
        <dbReference type="ARBA" id="ARBA00022801"/>
    </source>
</evidence>
<feature type="region of interest" description="Disordered" evidence="12">
    <location>
        <begin position="180"/>
        <end position="205"/>
    </location>
</feature>
<evidence type="ECO:0000256" key="11">
    <source>
        <dbReference type="ARBA" id="ARBA00044632"/>
    </source>
</evidence>
<feature type="compositionally biased region" description="Pro residues" evidence="12">
    <location>
        <begin position="182"/>
        <end position="191"/>
    </location>
</feature>
<organism evidence="14 15">
    <name type="scientific">Klebsormidium nitens</name>
    <name type="common">Green alga</name>
    <name type="synonym">Ulothrix nitens</name>
    <dbReference type="NCBI Taxonomy" id="105231"/>
    <lineage>
        <taxon>Eukaryota</taxon>
        <taxon>Viridiplantae</taxon>
        <taxon>Streptophyta</taxon>
        <taxon>Klebsormidiophyceae</taxon>
        <taxon>Klebsormidiales</taxon>
        <taxon>Klebsormidiaceae</taxon>
        <taxon>Klebsormidium</taxon>
    </lineage>
</organism>
<feature type="domain" description="HhH-GPD" evidence="13">
    <location>
        <begin position="280"/>
        <end position="452"/>
    </location>
</feature>
<dbReference type="InterPro" id="IPR023170">
    <property type="entry name" value="HhH_base_excis_C"/>
</dbReference>
<keyword evidence="7" id="KW-0456">Lyase</keyword>